<protein>
    <submittedName>
        <fullName evidence="2">Isochorismate synthase</fullName>
    </submittedName>
</protein>
<accession>A0A1I5A8P5</accession>
<sequence length="383" mass="43678">MNAEEFFNRLEEHLQQDKPFAAWHDPGSGRGMTTALLQDDASENLVDDFNESGFVFAPFQNDLPTYIIPQEKAEFLQTEYSGFIDHEKALEKESPDFPPEQFIQKEKSAHENLVQKGIDEIKAGAFKKVVLSRKEEVETQLGPLEIFKDLLKKYKEAFVYIWFHPKTDIWLGATPETLLKVERNKFKTMALAGTQAFKGITDVTWGKKEIEEQKIVTDFILENVEKVTIGKVDRSEAYTTKAGNLLHLRTDIQGDIQPGTSNLKELIMTLHPTPAVCGMPRDIAKQFILENENYDREFYTGFLGELNFKKETKRSSNRRNQENQAYASISSSTSLFVNLRCMKIEDDEAEIFVGGGITKDSDPVQEFEETQNKAQTIKAVLVK</sequence>
<dbReference type="Pfam" id="PF00425">
    <property type="entry name" value="Chorismate_bind"/>
    <property type="match status" value="2"/>
</dbReference>
<feature type="domain" description="Chorismate-utilising enzyme C-terminal" evidence="1">
    <location>
        <begin position="326"/>
        <end position="373"/>
    </location>
</feature>
<dbReference type="AlphaFoldDB" id="A0A1I5A8P5"/>
<name>A0A1I5A8P5_9FLAO</name>
<dbReference type="EMBL" id="FOVL01000009">
    <property type="protein sequence ID" value="SFN58951.1"/>
    <property type="molecule type" value="Genomic_DNA"/>
</dbReference>
<dbReference type="PANTHER" id="PTHR42839">
    <property type="entry name" value="ISOCHORISMATE SYNTHASE ENTC"/>
    <property type="match status" value="1"/>
</dbReference>
<dbReference type="PANTHER" id="PTHR42839:SF2">
    <property type="entry name" value="ISOCHORISMATE SYNTHASE ENTC"/>
    <property type="match status" value="1"/>
</dbReference>
<organism evidence="2 3">
    <name type="scientific">Salegentibacter flavus</name>
    <dbReference type="NCBI Taxonomy" id="287099"/>
    <lineage>
        <taxon>Bacteria</taxon>
        <taxon>Pseudomonadati</taxon>
        <taxon>Bacteroidota</taxon>
        <taxon>Flavobacteriia</taxon>
        <taxon>Flavobacteriales</taxon>
        <taxon>Flavobacteriaceae</taxon>
        <taxon>Salegentibacter</taxon>
    </lineage>
</organism>
<gene>
    <name evidence="2" type="ORF">SAMN05660413_01750</name>
</gene>
<dbReference type="STRING" id="287099.SAMN05660413_01750"/>
<dbReference type="SUPFAM" id="SSF56322">
    <property type="entry name" value="ADC synthase"/>
    <property type="match status" value="1"/>
</dbReference>
<feature type="domain" description="Chorismate-utilising enzyme C-terminal" evidence="1">
    <location>
        <begin position="107"/>
        <end position="312"/>
    </location>
</feature>
<dbReference type="InterPro" id="IPR015890">
    <property type="entry name" value="Chorismate_C"/>
</dbReference>
<proteinExistence type="predicted"/>
<keyword evidence="3" id="KW-1185">Reference proteome</keyword>
<reference evidence="2 3" key="1">
    <citation type="submission" date="2016-10" db="EMBL/GenBank/DDBJ databases">
        <authorList>
            <person name="de Groot N.N."/>
        </authorList>
    </citation>
    <scope>NUCLEOTIDE SEQUENCE [LARGE SCALE GENOMIC DNA]</scope>
    <source>
        <strain evidence="2 3">DSM 17794</strain>
    </source>
</reference>
<evidence type="ECO:0000259" key="1">
    <source>
        <dbReference type="Pfam" id="PF00425"/>
    </source>
</evidence>
<dbReference type="InterPro" id="IPR005801">
    <property type="entry name" value="ADC_synthase"/>
</dbReference>
<dbReference type="Proteomes" id="UP000199153">
    <property type="component" value="Unassembled WGS sequence"/>
</dbReference>
<dbReference type="Gene3D" id="3.60.120.10">
    <property type="entry name" value="Anthranilate synthase"/>
    <property type="match status" value="1"/>
</dbReference>
<evidence type="ECO:0000313" key="3">
    <source>
        <dbReference type="Proteomes" id="UP000199153"/>
    </source>
</evidence>
<evidence type="ECO:0000313" key="2">
    <source>
        <dbReference type="EMBL" id="SFN58951.1"/>
    </source>
</evidence>